<dbReference type="RefSeq" id="WP_031474525.1">
    <property type="nucleotide sequence ID" value="NZ_FOZC01000020.1"/>
</dbReference>
<feature type="chain" id="PRO_5038813964" description="Lipoprotein" evidence="1">
    <location>
        <begin position="25"/>
        <end position="305"/>
    </location>
</feature>
<dbReference type="EMBL" id="FOZC01000020">
    <property type="protein sequence ID" value="SFR90861.1"/>
    <property type="molecule type" value="Genomic_DNA"/>
</dbReference>
<evidence type="ECO:0000256" key="1">
    <source>
        <dbReference type="SAM" id="SignalP"/>
    </source>
</evidence>
<keyword evidence="1" id="KW-0732">Signal</keyword>
<evidence type="ECO:0000313" key="2">
    <source>
        <dbReference type="EMBL" id="SFR90861.1"/>
    </source>
</evidence>
<organism evidence="2 3">
    <name type="scientific">[Clostridium] aminophilum</name>
    <dbReference type="NCBI Taxonomy" id="1526"/>
    <lineage>
        <taxon>Bacteria</taxon>
        <taxon>Bacillati</taxon>
        <taxon>Bacillota</taxon>
        <taxon>Clostridia</taxon>
        <taxon>Lachnospirales</taxon>
        <taxon>Lachnospiraceae</taxon>
    </lineage>
</organism>
<gene>
    <name evidence="2" type="ORF">SAMN02910262_02577</name>
</gene>
<sequence length="305" mass="33033">MKRQKVSCKSILIMGAVISLSLFGCGNGKKSDDSSAVQAETTAASTIEVETASLETGSSQMDLEALRKDLKEKYDIGEPGSIAKNEKTGKWKMVRVSNGTPASNYAVDYAKAYITDDSDIHFIVNFGLKTTTKIKTMFGKVEAKTTEWTKGEENDANLIGTGLELADQFFDLETGEEIKAEADPNAGTVQPDELINAVKEALRGEMMEGQTITDVSFDGSNLKIVSDISKINEGAKIQVPLDAAAETSVGTITDAILALDDQYYNTWEKITVDFGNFGHVTFDKSSVMDEGLGKFFKITGNVLKK</sequence>
<dbReference type="PROSITE" id="PS51257">
    <property type="entry name" value="PROKAR_LIPOPROTEIN"/>
    <property type="match status" value="1"/>
</dbReference>
<feature type="signal peptide" evidence="1">
    <location>
        <begin position="1"/>
        <end position="24"/>
    </location>
</feature>
<accession>A0A1I6KI26</accession>
<proteinExistence type="predicted"/>
<name>A0A1I6KI26_9FIRM</name>
<dbReference type="Proteomes" id="UP000214760">
    <property type="component" value="Unassembled WGS sequence"/>
</dbReference>
<evidence type="ECO:0000313" key="3">
    <source>
        <dbReference type="Proteomes" id="UP000214760"/>
    </source>
</evidence>
<dbReference type="AlphaFoldDB" id="A0A1I6KI26"/>
<protein>
    <recommendedName>
        <fullName evidence="4">Lipoprotein</fullName>
    </recommendedName>
</protein>
<evidence type="ECO:0008006" key="4">
    <source>
        <dbReference type="Google" id="ProtNLM"/>
    </source>
</evidence>
<reference evidence="2 3" key="1">
    <citation type="submission" date="2016-10" db="EMBL/GenBank/DDBJ databases">
        <authorList>
            <person name="de Groot N.N."/>
        </authorList>
    </citation>
    <scope>NUCLEOTIDE SEQUENCE [LARGE SCALE GENOMIC DNA]</scope>
    <source>
        <strain evidence="2 3">F</strain>
    </source>
</reference>